<proteinExistence type="inferred from homology"/>
<dbReference type="SUPFAM" id="SSF54862">
    <property type="entry name" value="4Fe-4S ferredoxins"/>
    <property type="match status" value="1"/>
</dbReference>
<dbReference type="EMBL" id="DSUT01000192">
    <property type="protein sequence ID" value="HGK29093.1"/>
    <property type="molecule type" value="Genomic_DNA"/>
</dbReference>
<dbReference type="PANTHER" id="PTHR43498:SF1">
    <property type="entry name" value="COB--COM HETERODISULFIDE REDUCTASE IRON-SULFUR SUBUNIT A"/>
    <property type="match status" value="1"/>
</dbReference>
<evidence type="ECO:0000256" key="2">
    <source>
        <dbReference type="ARBA" id="ARBA00006561"/>
    </source>
</evidence>
<reference evidence="10" key="1">
    <citation type="journal article" date="2020" name="mSystems">
        <title>Genome- and Community-Level Interaction Insights into Carbon Utilization and Element Cycling Functions of Hydrothermarchaeota in Hydrothermal Sediment.</title>
        <authorList>
            <person name="Zhou Z."/>
            <person name="Liu Y."/>
            <person name="Xu W."/>
            <person name="Pan J."/>
            <person name="Luo Z.H."/>
            <person name="Li M."/>
        </authorList>
    </citation>
    <scope>NUCLEOTIDE SEQUENCE [LARGE SCALE GENOMIC DNA]</scope>
    <source>
        <strain evidence="10">SpSt-488</strain>
    </source>
</reference>
<feature type="domain" description="4Fe-4S ferredoxin-type" evidence="9">
    <location>
        <begin position="611"/>
        <end position="640"/>
    </location>
</feature>
<dbReference type="GO" id="GO:0016491">
    <property type="term" value="F:oxidoreductase activity"/>
    <property type="evidence" value="ECO:0007669"/>
    <property type="project" value="UniProtKB-KW"/>
</dbReference>
<protein>
    <submittedName>
        <fullName evidence="10">CoB--CoM heterodisulfide reductase iron-sulfur subunit A family protein</fullName>
    </submittedName>
</protein>
<keyword evidence="7" id="KW-0408">Iron</keyword>
<dbReference type="Gene3D" id="3.50.50.60">
    <property type="entry name" value="FAD/NAD(P)-binding domain"/>
    <property type="match status" value="1"/>
</dbReference>
<evidence type="ECO:0000256" key="8">
    <source>
        <dbReference type="ARBA" id="ARBA00023014"/>
    </source>
</evidence>
<dbReference type="InterPro" id="IPR017900">
    <property type="entry name" value="4Fe4S_Fe_S_CS"/>
</dbReference>
<accession>A0A7C4CCL8</accession>
<comment type="caution">
    <text evidence="10">The sequence shown here is derived from an EMBL/GenBank/DDBJ whole genome shotgun (WGS) entry which is preliminary data.</text>
</comment>
<comment type="cofactor">
    <cofactor evidence="1">
        <name>FAD</name>
        <dbReference type="ChEBI" id="CHEBI:57692"/>
    </cofactor>
</comment>
<keyword evidence="6" id="KW-0560">Oxidoreductase</keyword>
<evidence type="ECO:0000256" key="6">
    <source>
        <dbReference type="ARBA" id="ARBA00023002"/>
    </source>
</evidence>
<dbReference type="Pfam" id="PF12838">
    <property type="entry name" value="Fer4_7"/>
    <property type="match status" value="1"/>
</dbReference>
<dbReference type="GO" id="GO:0051539">
    <property type="term" value="F:4 iron, 4 sulfur cluster binding"/>
    <property type="evidence" value="ECO:0007669"/>
    <property type="project" value="UniProtKB-KW"/>
</dbReference>
<dbReference type="Gene3D" id="3.40.50.720">
    <property type="entry name" value="NAD(P)-binding Rossmann-like Domain"/>
    <property type="match status" value="1"/>
</dbReference>
<keyword evidence="3" id="KW-0004">4Fe-4S</keyword>
<sequence length="659" mass="71528">MSADRVVPRIGVYVCHCGVNIAQTVDVEALAEYASTLPGVVVARDYTYMCSDPGQHLIRQDIAEYRLNRVVVAACSPRMHEPTFRGAVFGAGMNPYLFEMCNIREHCSWVHADREAATAKARDLMRSAVARARLLEELDDRFAPVKRAVMVVGGGIAGIQAALDIAEAGYKVYLVEKGPSIGGHMAQLDKTFPTLDCSACILTPKMVEVSRHPNVELLTLSEVEAVDGFVGNFKVTLLVRPRFVDTAACTACGDCAKVCPQRIPNEFDLGLSTRTAIYQPFPQAVPAAFVRNAQDCLGSLPLACGKCIQACEKKCIDFDQQEERRQLEVGAIVVATGMDAFDAGASPEFGYGKYEDVLTGLEFERLVSAGGPTGGRIVRISDFEPPKDIVFIHCVGSRDRAIGNEYCSRVCCMFIIKQAHLARERLPNAKVTCWYMDIRAYGKGFEEFYDRVRDEGVVFRRGKPSEVFRRKGRLVVRVDDTLLGSVIEQETDMVVLGTGLVPSDGAARLAQTLKLSLSADRFFLEAHPKLRPVDTNIEGVYLAGCCQGPKDIPDTVAQARGAASAAVALLNRGQVRVEPVVAEVREDACSACHICETLCPYSALAFDSAKGVMTVNPALCKGCGVCPSACPSGAITMRHFTGQQLEAQVDALLEVSVES</sequence>
<feature type="domain" description="4Fe-4S ferredoxin-type" evidence="9">
    <location>
        <begin position="239"/>
        <end position="270"/>
    </location>
</feature>
<organism evidence="10">
    <name type="scientific">candidate division WOR-3 bacterium</name>
    <dbReference type="NCBI Taxonomy" id="2052148"/>
    <lineage>
        <taxon>Bacteria</taxon>
        <taxon>Bacteria division WOR-3</taxon>
    </lineage>
</organism>
<dbReference type="PROSITE" id="PS00198">
    <property type="entry name" value="4FE4S_FER_1"/>
    <property type="match status" value="1"/>
</dbReference>
<keyword evidence="5" id="KW-0285">Flavoprotein</keyword>
<dbReference type="AlphaFoldDB" id="A0A7C4CCL8"/>
<feature type="domain" description="4Fe-4S ferredoxin-type" evidence="9">
    <location>
        <begin position="580"/>
        <end position="609"/>
    </location>
</feature>
<evidence type="ECO:0000313" key="10">
    <source>
        <dbReference type="EMBL" id="HGK29093.1"/>
    </source>
</evidence>
<dbReference type="Gene3D" id="3.30.70.20">
    <property type="match status" value="1"/>
</dbReference>
<dbReference type="Pfam" id="PF12831">
    <property type="entry name" value="FAD_oxidored"/>
    <property type="match status" value="1"/>
</dbReference>
<keyword evidence="5" id="KW-0274">FAD</keyword>
<keyword evidence="8" id="KW-0411">Iron-sulfur</keyword>
<evidence type="ECO:0000256" key="3">
    <source>
        <dbReference type="ARBA" id="ARBA00022485"/>
    </source>
</evidence>
<evidence type="ECO:0000256" key="5">
    <source>
        <dbReference type="ARBA" id="ARBA00022827"/>
    </source>
</evidence>
<dbReference type="GO" id="GO:0046872">
    <property type="term" value="F:metal ion binding"/>
    <property type="evidence" value="ECO:0007669"/>
    <property type="project" value="UniProtKB-KW"/>
</dbReference>
<keyword evidence="4" id="KW-0479">Metal-binding</keyword>
<dbReference type="InterPro" id="IPR017896">
    <property type="entry name" value="4Fe4S_Fe-S-bd"/>
</dbReference>
<evidence type="ECO:0000256" key="1">
    <source>
        <dbReference type="ARBA" id="ARBA00001974"/>
    </source>
</evidence>
<dbReference type="InterPro" id="IPR036188">
    <property type="entry name" value="FAD/NAD-bd_sf"/>
</dbReference>
<gene>
    <name evidence="10" type="ORF">ENS41_09150</name>
</gene>
<dbReference type="PROSITE" id="PS51379">
    <property type="entry name" value="4FE4S_FER_2"/>
    <property type="match status" value="3"/>
</dbReference>
<evidence type="ECO:0000259" key="9">
    <source>
        <dbReference type="PROSITE" id="PS51379"/>
    </source>
</evidence>
<dbReference type="InterPro" id="IPR039650">
    <property type="entry name" value="HdrA-like"/>
</dbReference>
<evidence type="ECO:0000256" key="4">
    <source>
        <dbReference type="ARBA" id="ARBA00022723"/>
    </source>
</evidence>
<dbReference type="SUPFAM" id="SSF51905">
    <property type="entry name" value="FAD/NAD(P)-binding domain"/>
    <property type="match status" value="1"/>
</dbReference>
<comment type="similarity">
    <text evidence="2">Belongs to the HdrA family.</text>
</comment>
<evidence type="ECO:0000256" key="7">
    <source>
        <dbReference type="ARBA" id="ARBA00023004"/>
    </source>
</evidence>
<name>A0A7C4CCL8_UNCW3</name>
<dbReference type="PANTHER" id="PTHR43498">
    <property type="entry name" value="FERREDOXIN:COB-COM HETERODISULFIDE REDUCTASE SUBUNIT A"/>
    <property type="match status" value="1"/>
</dbReference>